<reference evidence="4" key="2">
    <citation type="submission" date="2017-05" db="EMBL/GenBank/DDBJ databases">
        <title>Improved OligoMM genomes.</title>
        <authorList>
            <person name="Garzetti D."/>
        </authorList>
    </citation>
    <scope>NUCLEOTIDE SEQUENCE [LARGE SCALE GENOMIC DNA]</scope>
    <source>
        <strain evidence="4">KB18</strain>
    </source>
</reference>
<keyword evidence="1" id="KW-1133">Transmembrane helix</keyword>
<proteinExistence type="predicted"/>
<keyword evidence="1" id="KW-0472">Membrane</keyword>
<evidence type="ECO:0000313" key="5">
    <source>
        <dbReference type="Proteomes" id="UP000596035"/>
    </source>
</evidence>
<accession>A0A1Z2XTG9</accession>
<gene>
    <name evidence="2" type="ORF">ADH66_14245</name>
    <name evidence="3" type="ORF">I5Q82_04615</name>
</gene>
<reference evidence="2" key="1">
    <citation type="journal article" date="2017" name="Genome Announc.">
        <title>High-Quality Whole-Genome Sequences of the Oligo-Mouse-Microbiota Bacterial Community.</title>
        <authorList>
            <person name="Garzetti D."/>
            <person name="Brugiroux S."/>
            <person name="Bunk B."/>
            <person name="Pukall R."/>
            <person name="McCoy K.D."/>
            <person name="Macpherson A.J."/>
            <person name="Stecher B."/>
        </authorList>
    </citation>
    <scope>NUCLEOTIDE SEQUENCE</scope>
    <source>
        <strain evidence="2">KB18</strain>
    </source>
</reference>
<evidence type="ECO:0000313" key="4">
    <source>
        <dbReference type="Proteomes" id="UP000196710"/>
    </source>
</evidence>
<dbReference type="KEGG" id="amur:ADH66_14245"/>
<evidence type="ECO:0000313" key="2">
    <source>
        <dbReference type="EMBL" id="ASB41720.1"/>
    </source>
</evidence>
<sequence length="115" mass="12716">MLLDTWSFVRYIFTDLIGFCYFVLPVLLTFGVQLLLCFKAKRVIFKLLPLFLGPLIVGASYTSLFAVRHDVGFEVLLAMGIGLLILLGSVLAWLVYGGIRGVSGMLSNKSSRPNL</sequence>
<dbReference type="Proteomes" id="UP000596035">
    <property type="component" value="Chromosome"/>
</dbReference>
<reference evidence="3 5" key="3">
    <citation type="submission" date="2020-11" db="EMBL/GenBank/DDBJ databases">
        <title>Closed and high quality bacterial genomes of the OMM12 community.</title>
        <authorList>
            <person name="Marbouty M."/>
            <person name="Lamy-Besnier Q."/>
            <person name="Debarbieux L."/>
            <person name="Koszul R."/>
        </authorList>
    </citation>
    <scope>NUCLEOTIDE SEQUENCE [LARGE SCALE GENOMIC DNA]</scope>
    <source>
        <strain evidence="3 5">KB18</strain>
    </source>
</reference>
<feature type="transmembrane region" description="Helical" evidence="1">
    <location>
        <begin position="12"/>
        <end position="36"/>
    </location>
</feature>
<feature type="transmembrane region" description="Helical" evidence="1">
    <location>
        <begin position="43"/>
        <end position="64"/>
    </location>
</feature>
<feature type="transmembrane region" description="Helical" evidence="1">
    <location>
        <begin position="76"/>
        <end position="99"/>
    </location>
</feature>
<evidence type="ECO:0000313" key="3">
    <source>
        <dbReference type="EMBL" id="QQR30985.1"/>
    </source>
</evidence>
<dbReference type="EMBL" id="CP021422">
    <property type="protein sequence ID" value="ASB41720.1"/>
    <property type="molecule type" value="Genomic_DNA"/>
</dbReference>
<keyword evidence="1" id="KW-0812">Transmembrane</keyword>
<protein>
    <submittedName>
        <fullName evidence="3">Uncharacterized protein</fullName>
    </submittedName>
</protein>
<keyword evidence="4" id="KW-1185">Reference proteome</keyword>
<dbReference type="EMBL" id="CP065321">
    <property type="protein sequence ID" value="QQR30985.1"/>
    <property type="molecule type" value="Genomic_DNA"/>
</dbReference>
<dbReference type="RefSeq" id="WP_066539381.1">
    <property type="nucleotide sequence ID" value="NZ_CP021422.1"/>
</dbReference>
<evidence type="ECO:0000256" key="1">
    <source>
        <dbReference type="SAM" id="Phobius"/>
    </source>
</evidence>
<name>A0A1Z2XTG9_9FIRM</name>
<dbReference type="AlphaFoldDB" id="A0A1Z2XTG9"/>
<organism evidence="3 5">
    <name type="scientific">Acutalibacter muris</name>
    <dbReference type="NCBI Taxonomy" id="1796620"/>
    <lineage>
        <taxon>Bacteria</taxon>
        <taxon>Bacillati</taxon>
        <taxon>Bacillota</taxon>
        <taxon>Clostridia</taxon>
        <taxon>Eubacteriales</taxon>
        <taxon>Acutalibacteraceae</taxon>
        <taxon>Acutalibacter</taxon>
    </lineage>
</organism>
<dbReference type="Proteomes" id="UP000196710">
    <property type="component" value="Chromosome"/>
</dbReference>